<dbReference type="Gene3D" id="3.10.450.50">
    <property type="match status" value="1"/>
</dbReference>
<organism evidence="1 2">
    <name type="scientific">Pelagibius litoralis</name>
    <dbReference type="NCBI Taxonomy" id="374515"/>
    <lineage>
        <taxon>Bacteria</taxon>
        <taxon>Pseudomonadati</taxon>
        <taxon>Pseudomonadota</taxon>
        <taxon>Alphaproteobacteria</taxon>
        <taxon>Rhodospirillales</taxon>
        <taxon>Rhodovibrionaceae</taxon>
        <taxon>Pelagibius</taxon>
    </lineage>
</organism>
<accession>A0A967EZY3</accession>
<proteinExistence type="predicted"/>
<dbReference type="EMBL" id="JAAQPH010000014">
    <property type="protein sequence ID" value="NIA70522.1"/>
    <property type="molecule type" value="Genomic_DNA"/>
</dbReference>
<dbReference type="SUPFAM" id="SSF54427">
    <property type="entry name" value="NTF2-like"/>
    <property type="match status" value="1"/>
</dbReference>
<name>A0A967EZY3_9PROT</name>
<dbReference type="AlphaFoldDB" id="A0A967EZY3"/>
<evidence type="ECO:0000313" key="2">
    <source>
        <dbReference type="Proteomes" id="UP000761264"/>
    </source>
</evidence>
<gene>
    <name evidence="1" type="ORF">HBA54_18155</name>
</gene>
<dbReference type="Proteomes" id="UP000761264">
    <property type="component" value="Unassembled WGS sequence"/>
</dbReference>
<protein>
    <submittedName>
        <fullName evidence="1">Nuclear transport factor 2 family protein</fullName>
    </submittedName>
</protein>
<comment type="caution">
    <text evidence="1">The sequence shown here is derived from an EMBL/GenBank/DDBJ whole genome shotgun (WGS) entry which is preliminary data.</text>
</comment>
<dbReference type="InterPro" id="IPR032710">
    <property type="entry name" value="NTF2-like_dom_sf"/>
</dbReference>
<reference evidence="1" key="1">
    <citation type="submission" date="2020-03" db="EMBL/GenBank/DDBJ databases">
        <title>Genome of Pelagibius litoralis DSM 21314T.</title>
        <authorList>
            <person name="Wang G."/>
        </authorList>
    </citation>
    <scope>NUCLEOTIDE SEQUENCE</scope>
    <source>
        <strain evidence="1">DSM 21314</strain>
    </source>
</reference>
<dbReference type="InterPro" id="IPR039437">
    <property type="entry name" value="FrzH/put_lumazine-bd"/>
</dbReference>
<sequence length="130" mass="14402">MNANNEAERQSYDEYAAVETALKPYIDGPYTGDGEAQRGVWMDHARIVGSLDGQFMALTVDEFIAAVKEQGPAPNVNHRIVAIGIAGSAATARIEFIDWHGLRFTDFFVLIKQDGVWKISSKVFDSHSRN</sequence>
<dbReference type="RefSeq" id="WP_167227207.1">
    <property type="nucleotide sequence ID" value="NZ_JAAQPH010000014.1"/>
</dbReference>
<evidence type="ECO:0000313" key="1">
    <source>
        <dbReference type="EMBL" id="NIA70522.1"/>
    </source>
</evidence>
<keyword evidence="2" id="KW-1185">Reference proteome</keyword>
<dbReference type="Pfam" id="PF12893">
    <property type="entry name" value="Lumazine_bd_2"/>
    <property type="match status" value="1"/>
</dbReference>